<evidence type="ECO:0000256" key="2">
    <source>
        <dbReference type="ARBA" id="ARBA00022448"/>
    </source>
</evidence>
<keyword evidence="5 6" id="KW-0472">Membrane</keyword>
<proteinExistence type="inferred from homology"/>
<feature type="transmembrane region" description="Helical" evidence="6">
    <location>
        <begin position="269"/>
        <end position="290"/>
    </location>
</feature>
<comment type="caution">
    <text evidence="8">The sequence shown here is derived from an EMBL/GenBank/DDBJ whole genome shotgun (WGS) entry which is preliminary data.</text>
</comment>
<feature type="transmembrane region" description="Helical" evidence="6">
    <location>
        <begin position="231"/>
        <end position="249"/>
    </location>
</feature>
<dbReference type="InterPro" id="IPR050746">
    <property type="entry name" value="DAACS"/>
</dbReference>
<feature type="transmembrane region" description="Helical" evidence="6">
    <location>
        <begin position="537"/>
        <end position="554"/>
    </location>
</feature>
<gene>
    <name evidence="8" type="ORF">FGLOB1_13615</name>
</gene>
<evidence type="ECO:0000313" key="8">
    <source>
        <dbReference type="EMBL" id="KAF5696324.1"/>
    </source>
</evidence>
<evidence type="ECO:0000256" key="6">
    <source>
        <dbReference type="RuleBase" id="RU361216"/>
    </source>
</evidence>
<keyword evidence="9" id="KW-1185">Reference proteome</keyword>
<sequence length="660" mass="72162">MLWAGIVPRLLGSLGSSFERLVRLHFLLASSPPRANPNSQSTSTPWSSPRCLPTTDSESAYPSYQVIKTKELMLVVLAMEKEFRNSHLLFLARPSSSVSFDVSHLCWFRHAILWALHPFPGVTLLTESLDAPQHLLPCSQLGLAIGSAHECSSPFRLLPKPLYGPALSLVFETQAKLAVLAMATKDEFKDVSEAHPVQVPTNSSSDIPHDHAEEEIVKKPWWHSFKEPGSALQIIVAALLAIAIGVVVATQVDDIPEAAPILVGIIGNMWLRALKAVVLPLIVCSMLLAVTRLREMSNGGSLLARWTVGYYIITTLISITLSCIMMGLVWTKQYSVVGTTPLDQEEEEKLKENDRSIPVVVQDMFFSLIPSNVVKALAEDELLAVIITAIIVGYLIESPRSPIVRVTEEIERMITKIIKFLIAVAPIGVFFLILPNLMKLDIGEIGKNLGLLIGATLSTMLIHILIIVPIIFFAFTRMNAYSYWLKISPAWVTAWGTASSAATLSVTLRCAKDRGIPSTIYKFTCPLGCLINMDGTAIYLPAAVVFMAATQGITLGPADYVIVALLSTLASIGVSPIPSASLVLSIMIARSVNVDLTNMYAVIVAIDWFLDRFRTAVNVSGDLFASMIIYKMTKIEDPPEVVEQNAREADESEKDASNKV</sequence>
<evidence type="ECO:0000256" key="4">
    <source>
        <dbReference type="ARBA" id="ARBA00022989"/>
    </source>
</evidence>
<evidence type="ECO:0000256" key="5">
    <source>
        <dbReference type="ARBA" id="ARBA00023136"/>
    </source>
</evidence>
<keyword evidence="4 6" id="KW-1133">Transmembrane helix</keyword>
<feature type="compositionally biased region" description="Basic and acidic residues" evidence="7">
    <location>
        <begin position="645"/>
        <end position="660"/>
    </location>
</feature>
<evidence type="ECO:0000313" key="9">
    <source>
        <dbReference type="Proteomes" id="UP000532311"/>
    </source>
</evidence>
<feature type="region of interest" description="Disordered" evidence="7">
    <location>
        <begin position="641"/>
        <end position="660"/>
    </location>
</feature>
<evidence type="ECO:0000256" key="3">
    <source>
        <dbReference type="ARBA" id="ARBA00022692"/>
    </source>
</evidence>
<feature type="compositionally biased region" description="Polar residues" evidence="7">
    <location>
        <begin position="36"/>
        <end position="47"/>
    </location>
</feature>
<evidence type="ECO:0000256" key="1">
    <source>
        <dbReference type="ARBA" id="ARBA00004141"/>
    </source>
</evidence>
<dbReference type="AlphaFoldDB" id="A0A8H5XM61"/>
<dbReference type="PANTHER" id="PTHR11958">
    <property type="entry name" value="SODIUM/DICARBOXYLATE SYMPORTER-RELATED"/>
    <property type="match status" value="1"/>
</dbReference>
<feature type="transmembrane region" description="Helical" evidence="6">
    <location>
        <begin position="417"/>
        <end position="437"/>
    </location>
</feature>
<dbReference type="GO" id="GO:0015175">
    <property type="term" value="F:neutral L-amino acid transmembrane transporter activity"/>
    <property type="evidence" value="ECO:0007669"/>
    <property type="project" value="TreeGrafter"/>
</dbReference>
<evidence type="ECO:0000256" key="7">
    <source>
        <dbReference type="SAM" id="MobiDB-lite"/>
    </source>
</evidence>
<feature type="transmembrane region" description="Helical" evidence="6">
    <location>
        <begin position="310"/>
        <end position="330"/>
    </location>
</feature>
<feature type="transmembrane region" description="Helical" evidence="6">
    <location>
        <begin position="560"/>
        <end position="589"/>
    </location>
</feature>
<dbReference type="PRINTS" id="PR00173">
    <property type="entry name" value="EDTRNSPORT"/>
</dbReference>
<feature type="transmembrane region" description="Helical" evidence="6">
    <location>
        <begin position="449"/>
        <end position="475"/>
    </location>
</feature>
<dbReference type="InterPro" id="IPR001991">
    <property type="entry name" value="Na-dicarboxylate_symporter"/>
</dbReference>
<dbReference type="SUPFAM" id="SSF118215">
    <property type="entry name" value="Proton glutamate symport protein"/>
    <property type="match status" value="1"/>
</dbReference>
<organism evidence="8 9">
    <name type="scientific">Fusarium globosum</name>
    <dbReference type="NCBI Taxonomy" id="78864"/>
    <lineage>
        <taxon>Eukaryota</taxon>
        <taxon>Fungi</taxon>
        <taxon>Dikarya</taxon>
        <taxon>Ascomycota</taxon>
        <taxon>Pezizomycotina</taxon>
        <taxon>Sordariomycetes</taxon>
        <taxon>Hypocreomycetidae</taxon>
        <taxon>Hypocreales</taxon>
        <taxon>Nectriaceae</taxon>
        <taxon>Fusarium</taxon>
        <taxon>Fusarium fujikuroi species complex</taxon>
    </lineage>
</organism>
<name>A0A8H5XM61_9HYPO</name>
<dbReference type="GO" id="GO:0015501">
    <property type="term" value="F:glutamate:sodium symporter activity"/>
    <property type="evidence" value="ECO:0007669"/>
    <property type="project" value="TreeGrafter"/>
</dbReference>
<accession>A0A8H5XM61</accession>
<comment type="subcellular location">
    <subcellularLocation>
        <location evidence="1 6">Membrane</location>
        <topology evidence="1 6">Multi-pass membrane protein</topology>
    </subcellularLocation>
</comment>
<protein>
    <recommendedName>
        <fullName evidence="6">Amino acid transporter</fullName>
    </recommendedName>
</protein>
<reference evidence="8 9" key="1">
    <citation type="submission" date="2020-05" db="EMBL/GenBank/DDBJ databases">
        <title>Identification and distribution of gene clusters putatively required for synthesis of sphingolipid metabolism inhibitors in phylogenetically diverse species of the filamentous fungus Fusarium.</title>
        <authorList>
            <person name="Kim H.-S."/>
            <person name="Busman M."/>
            <person name="Brown D.W."/>
            <person name="Divon H."/>
            <person name="Uhlig S."/>
            <person name="Proctor R.H."/>
        </authorList>
    </citation>
    <scope>NUCLEOTIDE SEQUENCE [LARGE SCALE GENOMIC DNA]</scope>
    <source>
        <strain evidence="8 9">NRRL 26131</strain>
    </source>
</reference>
<dbReference type="GO" id="GO:0005886">
    <property type="term" value="C:plasma membrane"/>
    <property type="evidence" value="ECO:0007669"/>
    <property type="project" value="TreeGrafter"/>
</dbReference>
<dbReference type="GO" id="GO:0005313">
    <property type="term" value="F:L-glutamate transmembrane transporter activity"/>
    <property type="evidence" value="ECO:0007669"/>
    <property type="project" value="TreeGrafter"/>
</dbReference>
<dbReference type="Pfam" id="PF00375">
    <property type="entry name" value="SDF"/>
    <property type="match status" value="1"/>
</dbReference>
<keyword evidence="3 6" id="KW-0812">Transmembrane</keyword>
<dbReference type="Gene3D" id="1.10.3860.10">
    <property type="entry name" value="Sodium:dicarboxylate symporter"/>
    <property type="match status" value="1"/>
</dbReference>
<keyword evidence="6" id="KW-0769">Symport</keyword>
<comment type="similarity">
    <text evidence="6">Belongs to the dicarboxylate/amino acid:cation symporter (DAACS) (TC 2.A.23) family.</text>
</comment>
<dbReference type="Proteomes" id="UP000532311">
    <property type="component" value="Unassembled WGS sequence"/>
</dbReference>
<feature type="region of interest" description="Disordered" evidence="7">
    <location>
        <begin position="33"/>
        <end position="54"/>
    </location>
</feature>
<dbReference type="EMBL" id="JAAQPF010000867">
    <property type="protein sequence ID" value="KAF5696324.1"/>
    <property type="molecule type" value="Genomic_DNA"/>
</dbReference>
<dbReference type="InterPro" id="IPR036458">
    <property type="entry name" value="Na:dicarbo_symporter_sf"/>
</dbReference>
<dbReference type="PANTHER" id="PTHR11958:SF63">
    <property type="entry name" value="AMINO ACID TRANSPORTER"/>
    <property type="match status" value="1"/>
</dbReference>
<keyword evidence="2 6" id="KW-0813">Transport</keyword>